<sequence>WRHFEDYPRMDIFDISLAVNLALDVHFEGTIYRTALDFREADRKYNGSSETVTDFGKPSPRARREDYFEPSQGKFELPIKTVISFQHSGLSIPRCNLYNKTSSGCTYLDVDLSEVEVDYGVKLRHYLAGLLTSNEDGGCRWWNRPCPSPALDVFPGSVRIVLRKSLPCNVSGLKSGMFRSILEDPNSQQVADGDKEQETNEADGATLYLLLAFQTESGRMRRLFAPTFHRWSASMRATFNCTDGRQPTRLGSSSWQPWGSQRPRLGWNSTAR</sequence>
<evidence type="ECO:0000313" key="2">
    <source>
        <dbReference type="EMBL" id="JAC63684.1"/>
    </source>
</evidence>
<proteinExistence type="predicted"/>
<feature type="non-terminal residue" evidence="2">
    <location>
        <position position="1"/>
    </location>
</feature>
<feature type="compositionally biased region" description="Polar residues" evidence="1">
    <location>
        <begin position="242"/>
        <end position="259"/>
    </location>
</feature>
<feature type="region of interest" description="Disordered" evidence="1">
    <location>
        <begin position="242"/>
        <end position="272"/>
    </location>
</feature>
<protein>
    <submittedName>
        <fullName evidence="2">Uncharacterized protein</fullName>
    </submittedName>
</protein>
<reference evidence="2" key="1">
    <citation type="submission" date="2014-05" db="EMBL/GenBank/DDBJ databases">
        <title>The transcriptome of the halophilic microalga Tetraselmis sp. GSL018 isolated from the Great Salt Lake, Utah.</title>
        <authorList>
            <person name="Jinkerson R.E."/>
            <person name="D'Adamo S."/>
            <person name="Posewitz M.C."/>
        </authorList>
    </citation>
    <scope>NUCLEOTIDE SEQUENCE</scope>
    <source>
        <strain evidence="2">GSL018</strain>
    </source>
</reference>
<name>A0A061QZ09_9CHLO</name>
<gene>
    <name evidence="2" type="ORF">TSPGSL018_20022</name>
</gene>
<accession>A0A061QZ09</accession>
<dbReference type="AlphaFoldDB" id="A0A061QZ09"/>
<dbReference type="EMBL" id="GBEZ01023186">
    <property type="protein sequence ID" value="JAC63684.1"/>
    <property type="molecule type" value="Transcribed_RNA"/>
</dbReference>
<organism evidence="2">
    <name type="scientific">Tetraselmis sp. GSL018</name>
    <dbReference type="NCBI Taxonomy" id="582737"/>
    <lineage>
        <taxon>Eukaryota</taxon>
        <taxon>Viridiplantae</taxon>
        <taxon>Chlorophyta</taxon>
        <taxon>core chlorophytes</taxon>
        <taxon>Chlorodendrophyceae</taxon>
        <taxon>Chlorodendrales</taxon>
        <taxon>Chlorodendraceae</taxon>
        <taxon>Tetraselmis</taxon>
    </lineage>
</organism>
<evidence type="ECO:0000256" key="1">
    <source>
        <dbReference type="SAM" id="MobiDB-lite"/>
    </source>
</evidence>